<evidence type="ECO:0000313" key="2">
    <source>
        <dbReference type="Proteomes" id="UP001651158"/>
    </source>
</evidence>
<organism evidence="1 2">
    <name type="scientific">Taenia crassiceps</name>
    <dbReference type="NCBI Taxonomy" id="6207"/>
    <lineage>
        <taxon>Eukaryota</taxon>
        <taxon>Metazoa</taxon>
        <taxon>Spiralia</taxon>
        <taxon>Lophotrochozoa</taxon>
        <taxon>Platyhelminthes</taxon>
        <taxon>Cestoda</taxon>
        <taxon>Eucestoda</taxon>
        <taxon>Cyclophyllidea</taxon>
        <taxon>Taeniidae</taxon>
        <taxon>Taenia</taxon>
    </lineage>
</organism>
<dbReference type="EMBL" id="JAKROA010000012">
    <property type="protein sequence ID" value="KAL5104445.1"/>
    <property type="molecule type" value="Genomic_DNA"/>
</dbReference>
<evidence type="ECO:0000313" key="1">
    <source>
        <dbReference type="EMBL" id="KAL5104445.1"/>
    </source>
</evidence>
<protein>
    <submittedName>
        <fullName evidence="1">Uncharacterized protein</fullName>
    </submittedName>
</protein>
<accession>A0ABR4Q466</accession>
<comment type="caution">
    <text evidence="1">The sequence shown here is derived from an EMBL/GenBank/DDBJ whole genome shotgun (WGS) entry which is preliminary data.</text>
</comment>
<reference evidence="1 2" key="1">
    <citation type="journal article" date="2022" name="Front. Cell. Infect. Microbiol.">
        <title>The Genomes of Two Strains of Taenia crassiceps the Animal Model for the Study of Human Cysticercosis.</title>
        <authorList>
            <person name="Bobes R.J."/>
            <person name="Estrada K."/>
            <person name="Rios-Valencia D.G."/>
            <person name="Calderon-Gallegos A."/>
            <person name="de la Torre P."/>
            <person name="Carrero J.C."/>
            <person name="Sanchez-Flores A."/>
            <person name="Laclette J.P."/>
        </authorList>
    </citation>
    <scope>NUCLEOTIDE SEQUENCE [LARGE SCALE GENOMIC DNA]</scope>
    <source>
        <strain evidence="1">WFUcys</strain>
    </source>
</reference>
<proteinExistence type="predicted"/>
<name>A0ABR4Q466_9CEST</name>
<gene>
    <name evidence="1" type="ORF">TcWFU_003827</name>
</gene>
<keyword evidence="2" id="KW-1185">Reference proteome</keyword>
<dbReference type="Proteomes" id="UP001651158">
    <property type="component" value="Unassembled WGS sequence"/>
</dbReference>
<sequence>MRKVRPFGLSRLASEYPITQSNSKTAVAKYVTRAVEWVANGAPPFHFLAVYFEWNRLLVRKYNSHRNSECLMNAGHRNMDGQVVPLDMTA</sequence>